<evidence type="ECO:0000313" key="6">
    <source>
        <dbReference type="Proteomes" id="UP000738349"/>
    </source>
</evidence>
<evidence type="ECO:0000256" key="2">
    <source>
        <dbReference type="ARBA" id="ARBA00022857"/>
    </source>
</evidence>
<dbReference type="InterPro" id="IPR051164">
    <property type="entry name" value="NmrA-like_oxidored"/>
</dbReference>
<accession>A0A9P9FFS2</accession>
<dbReference type="Pfam" id="PF05368">
    <property type="entry name" value="NmrA"/>
    <property type="match status" value="1"/>
</dbReference>
<keyword evidence="3" id="KW-0560">Oxidoreductase</keyword>
<dbReference type="PANTHER" id="PTHR42748:SF30">
    <property type="entry name" value="NMRA-LIKE DOMAIN-CONTAINING PROTEIN"/>
    <property type="match status" value="1"/>
</dbReference>
<gene>
    <name evidence="5" type="ORF">EDB81DRAFT_943488</name>
</gene>
<dbReference type="AlphaFoldDB" id="A0A9P9FFS2"/>
<evidence type="ECO:0000259" key="4">
    <source>
        <dbReference type="Pfam" id="PF05368"/>
    </source>
</evidence>
<keyword evidence="6" id="KW-1185">Reference proteome</keyword>
<dbReference type="Gene3D" id="3.40.50.720">
    <property type="entry name" value="NAD(P)-binding Rossmann-like Domain"/>
    <property type="match status" value="1"/>
</dbReference>
<feature type="domain" description="NmrA-like" evidence="4">
    <location>
        <begin position="9"/>
        <end position="324"/>
    </location>
</feature>
<evidence type="ECO:0000256" key="3">
    <source>
        <dbReference type="ARBA" id="ARBA00023002"/>
    </source>
</evidence>
<protein>
    <recommendedName>
        <fullName evidence="4">NmrA-like domain-containing protein</fullName>
    </recommendedName>
</protein>
<keyword evidence="2" id="KW-0521">NADP</keyword>
<dbReference type="Gene3D" id="3.90.25.10">
    <property type="entry name" value="UDP-galactose 4-epimerase, domain 1"/>
    <property type="match status" value="1"/>
</dbReference>
<sequence length="332" mass="36723">MSSNQQARIIVVLGATGNQGRGVVRALLHKTSPSFHVRAITRDVGSPAAQSLVADFQSGGRLSLSKASIYDVESLRLAFQNAYGVFAVTHNRLSGQTIDTEDQLRHELAAGSNIVDAADHCKVQHFVMSSLPNLTLSSDGVFTKVYHFDYKHEIEQLARKRLPTVTSLLPGLFYTNMLWSQYCRREGDGSIRFCAPVPGDTLADWVDPGYDIGVFASAVFSAGPQKTGSKAYPVVSPKIRFSEFPEIFSKVTSQPSRFEMTTIEEWGATVAATVGKGYEEDIRQMMQWIAVALSDKICYGTMDYKNDTSWEDLGVRASTFEEWLARSKWQGP</sequence>
<evidence type="ECO:0000256" key="1">
    <source>
        <dbReference type="ARBA" id="ARBA00006328"/>
    </source>
</evidence>
<dbReference type="PANTHER" id="PTHR42748">
    <property type="entry name" value="NITROGEN METABOLITE REPRESSION PROTEIN NMRA FAMILY MEMBER"/>
    <property type="match status" value="1"/>
</dbReference>
<dbReference type="SUPFAM" id="SSF51735">
    <property type="entry name" value="NAD(P)-binding Rossmann-fold domains"/>
    <property type="match status" value="1"/>
</dbReference>
<dbReference type="GO" id="GO:0005634">
    <property type="term" value="C:nucleus"/>
    <property type="evidence" value="ECO:0007669"/>
    <property type="project" value="TreeGrafter"/>
</dbReference>
<proteinExistence type="inferred from homology"/>
<dbReference type="InterPro" id="IPR036291">
    <property type="entry name" value="NAD(P)-bd_dom_sf"/>
</dbReference>
<comment type="similarity">
    <text evidence="1">Belongs to the NmrA-type oxidoreductase family.</text>
</comment>
<dbReference type="GO" id="GO:0016491">
    <property type="term" value="F:oxidoreductase activity"/>
    <property type="evidence" value="ECO:0007669"/>
    <property type="project" value="UniProtKB-KW"/>
</dbReference>
<evidence type="ECO:0000313" key="5">
    <source>
        <dbReference type="EMBL" id="KAH7160664.1"/>
    </source>
</evidence>
<reference evidence="5" key="1">
    <citation type="journal article" date="2021" name="Nat. Commun.">
        <title>Genetic determinants of endophytism in the Arabidopsis root mycobiome.</title>
        <authorList>
            <person name="Mesny F."/>
            <person name="Miyauchi S."/>
            <person name="Thiergart T."/>
            <person name="Pickel B."/>
            <person name="Atanasova L."/>
            <person name="Karlsson M."/>
            <person name="Huettel B."/>
            <person name="Barry K.W."/>
            <person name="Haridas S."/>
            <person name="Chen C."/>
            <person name="Bauer D."/>
            <person name="Andreopoulos W."/>
            <person name="Pangilinan J."/>
            <person name="LaButti K."/>
            <person name="Riley R."/>
            <person name="Lipzen A."/>
            <person name="Clum A."/>
            <person name="Drula E."/>
            <person name="Henrissat B."/>
            <person name="Kohler A."/>
            <person name="Grigoriev I.V."/>
            <person name="Martin F.M."/>
            <person name="Hacquard S."/>
        </authorList>
    </citation>
    <scope>NUCLEOTIDE SEQUENCE</scope>
    <source>
        <strain evidence="5">MPI-CAGE-AT-0147</strain>
    </source>
</reference>
<comment type="caution">
    <text evidence="5">The sequence shown here is derived from an EMBL/GenBank/DDBJ whole genome shotgun (WGS) entry which is preliminary data.</text>
</comment>
<dbReference type="OrthoDB" id="3358371at2759"/>
<organism evidence="5 6">
    <name type="scientific">Dactylonectria macrodidyma</name>
    <dbReference type="NCBI Taxonomy" id="307937"/>
    <lineage>
        <taxon>Eukaryota</taxon>
        <taxon>Fungi</taxon>
        <taxon>Dikarya</taxon>
        <taxon>Ascomycota</taxon>
        <taxon>Pezizomycotina</taxon>
        <taxon>Sordariomycetes</taxon>
        <taxon>Hypocreomycetidae</taxon>
        <taxon>Hypocreales</taxon>
        <taxon>Nectriaceae</taxon>
        <taxon>Dactylonectria</taxon>
    </lineage>
</organism>
<dbReference type="Proteomes" id="UP000738349">
    <property type="component" value="Unassembled WGS sequence"/>
</dbReference>
<dbReference type="EMBL" id="JAGMUV010000004">
    <property type="protein sequence ID" value="KAH7160664.1"/>
    <property type="molecule type" value="Genomic_DNA"/>
</dbReference>
<dbReference type="InterPro" id="IPR008030">
    <property type="entry name" value="NmrA-like"/>
</dbReference>
<name>A0A9P9FFS2_9HYPO</name>
<dbReference type="CDD" id="cd05251">
    <property type="entry name" value="NmrA_like_SDR_a"/>
    <property type="match status" value="1"/>
</dbReference>